<dbReference type="Proteomes" id="UP000653730">
    <property type="component" value="Unassembled WGS sequence"/>
</dbReference>
<dbReference type="EMBL" id="JACVDC010000032">
    <property type="protein sequence ID" value="MBC9796631.1"/>
    <property type="molecule type" value="Genomic_DNA"/>
</dbReference>
<sequence length="259" mass="29834">MNQNLTKNECKQAIEAWKLSKADYSEIKNLISPTSVFHFDRKSCDWVNKHNKNKRFYTYIGVHDAQLVLIVVPLDKKGKEEDLSSYLAIPLTPLDKDLILLEKEETVSVKKITLSKHLKIKSVCEEVELPVYNEPAITESISLSEVEQWKDQCLDWFYHECTDYKGKRIFNTFTVPFADLIEGIEDHGVICLFALKNSDIYNRLIPVLIFVAVNSTTMQGQMMRSTINARGAETVSNTYDWSRPCPPFCREPPDEDLFS</sequence>
<gene>
    <name evidence="1" type="ORF">IBL28_11675</name>
</gene>
<proteinExistence type="predicted"/>
<keyword evidence="2" id="KW-1185">Reference proteome</keyword>
<evidence type="ECO:0000313" key="1">
    <source>
        <dbReference type="EMBL" id="MBC9796631.1"/>
    </source>
</evidence>
<accession>A0A926Q428</accession>
<protein>
    <submittedName>
        <fullName evidence="1">Uncharacterized protein</fullName>
    </submittedName>
</protein>
<dbReference type="AlphaFoldDB" id="A0A926Q428"/>
<comment type="caution">
    <text evidence="1">The sequence shown here is derived from an EMBL/GenBank/DDBJ whole genome shotgun (WGS) entry which is preliminary data.</text>
</comment>
<organism evidence="1 2">
    <name type="scientific">Sinomicrobium weinanense</name>
    <dbReference type="NCBI Taxonomy" id="2842200"/>
    <lineage>
        <taxon>Bacteria</taxon>
        <taxon>Pseudomonadati</taxon>
        <taxon>Bacteroidota</taxon>
        <taxon>Flavobacteriia</taxon>
        <taxon>Flavobacteriales</taxon>
        <taxon>Flavobacteriaceae</taxon>
        <taxon>Sinomicrobium</taxon>
    </lineage>
</organism>
<dbReference type="RefSeq" id="WP_187965775.1">
    <property type="nucleotide sequence ID" value="NZ_JACVDC010000032.1"/>
</dbReference>
<name>A0A926Q428_9FLAO</name>
<evidence type="ECO:0000313" key="2">
    <source>
        <dbReference type="Proteomes" id="UP000653730"/>
    </source>
</evidence>
<reference evidence="1 2" key="1">
    <citation type="submission" date="2020-09" db="EMBL/GenBank/DDBJ databases">
        <title>Sinomicrobium weinanense sp. nov., a halophilic bacteria isolated from saline-alkali soil.</title>
        <authorList>
            <person name="Wu P."/>
            <person name="Ren H."/>
            <person name="Mei Y."/>
            <person name="Liang Y."/>
            <person name="Chen Z."/>
        </authorList>
    </citation>
    <scope>NUCLEOTIDE SEQUENCE [LARGE SCALE GENOMIC DNA]</scope>
    <source>
        <strain evidence="1 2">FJxs</strain>
    </source>
</reference>